<name>A0A0V7ZHN6_9CYAN</name>
<gene>
    <name evidence="4" type="ORF">BC008_40535</name>
    <name evidence="5" type="ORF">BC008_41510</name>
</gene>
<comment type="caution">
    <text evidence="4">The sequence shown here is derived from an EMBL/GenBank/DDBJ whole genome shotgun (WGS) entry which is preliminary data.</text>
</comment>
<dbReference type="GO" id="GO:0006310">
    <property type="term" value="P:DNA recombination"/>
    <property type="evidence" value="ECO:0007669"/>
    <property type="project" value="UniProtKB-KW"/>
</dbReference>
<dbReference type="GO" id="GO:0003677">
    <property type="term" value="F:DNA binding"/>
    <property type="evidence" value="ECO:0007669"/>
    <property type="project" value="InterPro"/>
</dbReference>
<evidence type="ECO:0000256" key="1">
    <source>
        <dbReference type="ARBA" id="ARBA00023172"/>
    </source>
</evidence>
<dbReference type="Gene3D" id="1.10.443.10">
    <property type="entry name" value="Intergrase catalytic core"/>
    <property type="match status" value="1"/>
</dbReference>
<dbReference type="EMBL" id="LMTZ01000129">
    <property type="protein sequence ID" value="KST64084.1"/>
    <property type="molecule type" value="Genomic_DNA"/>
</dbReference>
<feature type="coiled-coil region" evidence="2">
    <location>
        <begin position="200"/>
        <end position="230"/>
    </location>
</feature>
<dbReference type="EMBL" id="LMTZ01000118">
    <property type="protein sequence ID" value="KST64794.1"/>
    <property type="molecule type" value="Genomic_DNA"/>
</dbReference>
<organism evidence="4 6">
    <name type="scientific">Mastigocoleus testarum BC008</name>
    <dbReference type="NCBI Taxonomy" id="371196"/>
    <lineage>
        <taxon>Bacteria</taxon>
        <taxon>Bacillati</taxon>
        <taxon>Cyanobacteriota</taxon>
        <taxon>Cyanophyceae</taxon>
        <taxon>Nostocales</taxon>
        <taxon>Hapalosiphonaceae</taxon>
        <taxon>Mastigocoleus</taxon>
    </lineage>
</organism>
<evidence type="ECO:0000259" key="3">
    <source>
        <dbReference type="Pfam" id="PF00589"/>
    </source>
</evidence>
<accession>A0A0V7ZHN6</accession>
<dbReference type="InterPro" id="IPR011010">
    <property type="entry name" value="DNA_brk_join_enz"/>
</dbReference>
<dbReference type="InterPro" id="IPR013762">
    <property type="entry name" value="Integrase-like_cat_sf"/>
</dbReference>
<keyword evidence="6" id="KW-1185">Reference proteome</keyword>
<dbReference type="AlphaFoldDB" id="A0A0V7ZHN6"/>
<dbReference type="GO" id="GO:0015074">
    <property type="term" value="P:DNA integration"/>
    <property type="evidence" value="ECO:0007669"/>
    <property type="project" value="InterPro"/>
</dbReference>
<keyword evidence="2" id="KW-0175">Coiled coil</keyword>
<protein>
    <recommendedName>
        <fullName evidence="3">Tyr recombinase domain-containing protein</fullName>
    </recommendedName>
</protein>
<dbReference type="Proteomes" id="UP000053372">
    <property type="component" value="Unassembled WGS sequence"/>
</dbReference>
<feature type="domain" description="Tyr recombinase" evidence="3">
    <location>
        <begin position="17"/>
        <end position="182"/>
    </location>
</feature>
<proteinExistence type="predicted"/>
<reference evidence="4 6" key="1">
    <citation type="journal article" date="2015" name="Genome Announc.">
        <title>Draft Genome of the Euendolithic (true boring) Cyanobacterium Mastigocoleus testarum strain BC008.</title>
        <authorList>
            <person name="Guida B.S."/>
            <person name="Garcia-Pichel F."/>
        </authorList>
    </citation>
    <scope>NUCLEOTIDE SEQUENCE [LARGE SCALE GENOMIC DNA]</scope>
    <source>
        <strain evidence="4 6">BC008</strain>
    </source>
</reference>
<evidence type="ECO:0000313" key="5">
    <source>
        <dbReference type="EMBL" id="KST64794.1"/>
    </source>
</evidence>
<dbReference type="OrthoDB" id="530235at2"/>
<evidence type="ECO:0000313" key="4">
    <source>
        <dbReference type="EMBL" id="KST64084.1"/>
    </source>
</evidence>
<evidence type="ECO:0000313" key="6">
    <source>
        <dbReference type="Proteomes" id="UP000053372"/>
    </source>
</evidence>
<keyword evidence="1" id="KW-0233">DNA recombination</keyword>
<sequence length="233" mass="27521">MSFLKNHDGKFKHWYHFTAFRFLTGCRIGEACGLWWGDVKWDNECIVFRRTYNGRIKKFKPTKNETERLFPMPKNGRLWNLLKELKQGNGNECVFLSSTGRKINDDIAGRYWNNKFYKSKGITYAHSGFVRILLEQGKISKYLPPYNTRHTFVSHQIYDLGRDRDIVNSWCEHGEEVSRKHYRDTGRIAKGINPELPASNQTTLSEIEQLKNENKELKEQIKQLMDKLDKLIK</sequence>
<dbReference type="SUPFAM" id="SSF56349">
    <property type="entry name" value="DNA breaking-rejoining enzymes"/>
    <property type="match status" value="1"/>
</dbReference>
<evidence type="ECO:0000256" key="2">
    <source>
        <dbReference type="SAM" id="Coils"/>
    </source>
</evidence>
<dbReference type="Pfam" id="PF00589">
    <property type="entry name" value="Phage_integrase"/>
    <property type="match status" value="1"/>
</dbReference>
<dbReference type="InterPro" id="IPR002104">
    <property type="entry name" value="Integrase_catalytic"/>
</dbReference>